<dbReference type="InterPro" id="IPR016054">
    <property type="entry name" value="LY6_UPA_recep-like"/>
</dbReference>
<keyword evidence="15" id="KW-1185">Reference proteome</keyword>
<dbReference type="GO" id="GO:0098552">
    <property type="term" value="C:side of membrane"/>
    <property type="evidence" value="ECO:0007669"/>
    <property type="project" value="UniProtKB-KW"/>
</dbReference>
<evidence type="ECO:0000256" key="6">
    <source>
        <dbReference type="ARBA" id="ARBA00023157"/>
    </source>
</evidence>
<dbReference type="STRING" id="8496.A0A151MBF9"/>
<dbReference type="AlphaFoldDB" id="A0A151MBF9"/>
<dbReference type="SUPFAM" id="SSF57302">
    <property type="entry name" value="Snake toxin-like"/>
    <property type="match status" value="1"/>
</dbReference>
<dbReference type="InterPro" id="IPR045860">
    <property type="entry name" value="Snake_toxin-like_sf"/>
</dbReference>
<comment type="subcellular location">
    <subcellularLocation>
        <location evidence="1">Membrane</location>
        <topology evidence="1">Lipid-anchor</topology>
        <topology evidence="1">GPI-anchor</topology>
    </subcellularLocation>
</comment>
<keyword evidence="7" id="KW-0325">Glycoprotein</keyword>
<dbReference type="Pfam" id="PF25152">
    <property type="entry name" value="CD59"/>
    <property type="match status" value="1"/>
</dbReference>
<evidence type="ECO:0000313" key="14">
    <source>
        <dbReference type="EMBL" id="KYO21863.1"/>
    </source>
</evidence>
<evidence type="ECO:0000256" key="8">
    <source>
        <dbReference type="ARBA" id="ARBA00023288"/>
    </source>
</evidence>
<feature type="region of interest" description="Disordered" evidence="12">
    <location>
        <begin position="226"/>
        <end position="247"/>
    </location>
</feature>
<evidence type="ECO:0000256" key="1">
    <source>
        <dbReference type="ARBA" id="ARBA00004589"/>
    </source>
</evidence>
<evidence type="ECO:0000256" key="5">
    <source>
        <dbReference type="ARBA" id="ARBA00023136"/>
    </source>
</evidence>
<dbReference type="Proteomes" id="UP000050525">
    <property type="component" value="Unassembled WGS sequence"/>
</dbReference>
<accession>A0A151MBF9</accession>
<evidence type="ECO:0000256" key="7">
    <source>
        <dbReference type="ARBA" id="ARBA00023180"/>
    </source>
</evidence>
<evidence type="ECO:0000256" key="12">
    <source>
        <dbReference type="SAM" id="MobiDB-lite"/>
    </source>
</evidence>
<comment type="caution">
    <text evidence="14">The sequence shown here is derived from an EMBL/GenBank/DDBJ whole genome shotgun (WGS) entry which is preliminary data.</text>
</comment>
<comment type="subunit">
    <text evidence="2">Interacts with T-cell surface antigen CD2.</text>
</comment>
<gene>
    <name evidence="14" type="primary">CD59</name>
    <name evidence="14" type="ORF">Y1Q_0000542</name>
</gene>
<evidence type="ECO:0000256" key="2">
    <source>
        <dbReference type="ARBA" id="ARBA00011481"/>
    </source>
</evidence>
<evidence type="ECO:0000256" key="9">
    <source>
        <dbReference type="ARBA" id="ARBA00029920"/>
    </source>
</evidence>
<dbReference type="GO" id="GO:0030154">
    <property type="term" value="P:cell differentiation"/>
    <property type="evidence" value="ECO:0007669"/>
    <property type="project" value="UniProtKB-ARBA"/>
</dbReference>
<feature type="domain" description="UPAR/Ly6" evidence="13">
    <location>
        <begin position="67"/>
        <end position="148"/>
    </location>
</feature>
<dbReference type="Gene3D" id="2.10.60.10">
    <property type="entry name" value="CD59"/>
    <property type="match status" value="1"/>
</dbReference>
<dbReference type="CDD" id="cd23554">
    <property type="entry name" value="TFP_LU_ECD_CD59"/>
    <property type="match status" value="1"/>
</dbReference>
<dbReference type="SMART" id="SM00134">
    <property type="entry name" value="LU"/>
    <property type="match status" value="1"/>
</dbReference>
<keyword evidence="6" id="KW-1015">Disulfide bond</keyword>
<name>A0A151MBF9_ALLMI</name>
<evidence type="ECO:0000256" key="3">
    <source>
        <dbReference type="ARBA" id="ARBA00022622"/>
    </source>
</evidence>
<evidence type="ECO:0000256" key="4">
    <source>
        <dbReference type="ARBA" id="ARBA00022729"/>
    </source>
</evidence>
<organism evidence="14 15">
    <name type="scientific">Alligator mississippiensis</name>
    <name type="common">American alligator</name>
    <dbReference type="NCBI Taxonomy" id="8496"/>
    <lineage>
        <taxon>Eukaryota</taxon>
        <taxon>Metazoa</taxon>
        <taxon>Chordata</taxon>
        <taxon>Craniata</taxon>
        <taxon>Vertebrata</taxon>
        <taxon>Euteleostomi</taxon>
        <taxon>Archelosauria</taxon>
        <taxon>Archosauria</taxon>
        <taxon>Crocodylia</taxon>
        <taxon>Alligatoridae</taxon>
        <taxon>Alligatorinae</taxon>
        <taxon>Alligator</taxon>
    </lineage>
</organism>
<proteinExistence type="predicted"/>
<keyword evidence="4" id="KW-0732">Signal</keyword>
<reference evidence="14 15" key="1">
    <citation type="journal article" date="2012" name="Genome Biol.">
        <title>Sequencing three crocodilian genomes to illuminate the evolution of archosaurs and amniotes.</title>
        <authorList>
            <person name="St John J.A."/>
            <person name="Braun E.L."/>
            <person name="Isberg S.R."/>
            <person name="Miles L.G."/>
            <person name="Chong A.Y."/>
            <person name="Gongora J."/>
            <person name="Dalzell P."/>
            <person name="Moran C."/>
            <person name="Bed'hom B."/>
            <person name="Abzhanov A."/>
            <person name="Burgess S.C."/>
            <person name="Cooksey A.M."/>
            <person name="Castoe T.A."/>
            <person name="Crawford N.G."/>
            <person name="Densmore L.D."/>
            <person name="Drew J.C."/>
            <person name="Edwards S.V."/>
            <person name="Faircloth B.C."/>
            <person name="Fujita M.K."/>
            <person name="Greenwold M.J."/>
            <person name="Hoffmann F.G."/>
            <person name="Howard J.M."/>
            <person name="Iguchi T."/>
            <person name="Janes D.E."/>
            <person name="Khan S.Y."/>
            <person name="Kohno S."/>
            <person name="de Koning A.J."/>
            <person name="Lance S.L."/>
            <person name="McCarthy F.M."/>
            <person name="McCormack J.E."/>
            <person name="Merchant M.E."/>
            <person name="Peterson D.G."/>
            <person name="Pollock D.D."/>
            <person name="Pourmand N."/>
            <person name="Raney B.J."/>
            <person name="Roessler K.A."/>
            <person name="Sanford J.R."/>
            <person name="Sawyer R.H."/>
            <person name="Schmidt C.J."/>
            <person name="Triplett E.W."/>
            <person name="Tuberville T.D."/>
            <person name="Venegas-Anaya M."/>
            <person name="Howard J.T."/>
            <person name="Jarvis E.D."/>
            <person name="Guillette L.J.Jr."/>
            <person name="Glenn T.C."/>
            <person name="Green R.E."/>
            <person name="Ray D.A."/>
        </authorList>
    </citation>
    <scope>NUCLEOTIDE SEQUENCE [LARGE SCALE GENOMIC DNA]</scope>
    <source>
        <strain evidence="14">KSC_2009_1</strain>
    </source>
</reference>
<dbReference type="EMBL" id="AKHW03006283">
    <property type="protein sequence ID" value="KYO21863.1"/>
    <property type="molecule type" value="Genomic_DNA"/>
</dbReference>
<keyword evidence="5" id="KW-0472">Membrane</keyword>
<keyword evidence="8" id="KW-0449">Lipoprotein</keyword>
<keyword evidence="3" id="KW-0336">GPI-anchor</keyword>
<evidence type="ECO:0000313" key="15">
    <source>
        <dbReference type="Proteomes" id="UP000050525"/>
    </source>
</evidence>
<dbReference type="InterPro" id="IPR056949">
    <property type="entry name" value="CD59"/>
</dbReference>
<protein>
    <recommendedName>
        <fullName evidence="10">MAC-inhibitory protein</fullName>
    </recommendedName>
    <alternativeName>
        <fullName evidence="11">Membrane attack complex inhibition factor</fullName>
    </alternativeName>
    <alternativeName>
        <fullName evidence="9">Protectin</fullName>
    </alternativeName>
</protein>
<evidence type="ECO:0000259" key="13">
    <source>
        <dbReference type="SMART" id="SM00134"/>
    </source>
</evidence>
<sequence length="273" mass="30280">MGALRWGWEVAALPVPLQSAAGGGAGADISSQNSGKSDLERNMNKMNCILISAFITLVVFCSSGYSLRCYTCDQSPVLCKTNGTCIPGEDACLQIRFTKVKTYACWKSSRCNINEIASLFHADNFEYFCCQTDMCNKSPTIVPAWSNPVRRCLESTALFQRFLCCGSTSSAFLTQCGPAGSTLHLLQDQPDTQGKHPRQLQDRVLTQEQMAPSVCQDTIKANPYHSNGKGWGVGKEEPHRNGASRVTWDPRETTEKHLQELLYCWLRELRAHV</sequence>
<evidence type="ECO:0000256" key="11">
    <source>
        <dbReference type="ARBA" id="ARBA00031867"/>
    </source>
</evidence>
<evidence type="ECO:0000256" key="10">
    <source>
        <dbReference type="ARBA" id="ARBA00031590"/>
    </source>
</evidence>